<comment type="caution">
    <text evidence="6">The sequence shown here is derived from an EMBL/GenBank/DDBJ whole genome shotgun (WGS) entry which is preliminary data.</text>
</comment>
<proteinExistence type="predicted"/>
<evidence type="ECO:0000256" key="3">
    <source>
        <dbReference type="ARBA" id="ARBA00022574"/>
    </source>
</evidence>
<reference evidence="6" key="1">
    <citation type="journal article" date="2023" name="Mol. Phylogenet. Evol.">
        <title>Genome-scale phylogeny and comparative genomics of the fungal order Sordariales.</title>
        <authorList>
            <person name="Hensen N."/>
            <person name="Bonometti L."/>
            <person name="Westerberg I."/>
            <person name="Brannstrom I.O."/>
            <person name="Guillou S."/>
            <person name="Cros-Aarteil S."/>
            <person name="Calhoun S."/>
            <person name="Haridas S."/>
            <person name="Kuo A."/>
            <person name="Mondo S."/>
            <person name="Pangilinan J."/>
            <person name="Riley R."/>
            <person name="LaButti K."/>
            <person name="Andreopoulos B."/>
            <person name="Lipzen A."/>
            <person name="Chen C."/>
            <person name="Yan M."/>
            <person name="Daum C."/>
            <person name="Ng V."/>
            <person name="Clum A."/>
            <person name="Steindorff A."/>
            <person name="Ohm R.A."/>
            <person name="Martin F."/>
            <person name="Silar P."/>
            <person name="Natvig D.O."/>
            <person name="Lalanne C."/>
            <person name="Gautier V."/>
            <person name="Ament-Velasquez S.L."/>
            <person name="Kruys A."/>
            <person name="Hutchinson M.I."/>
            <person name="Powell A.J."/>
            <person name="Barry K."/>
            <person name="Miller A.N."/>
            <person name="Grigoriev I.V."/>
            <person name="Debuchy R."/>
            <person name="Gladieux P."/>
            <person name="Hiltunen Thoren M."/>
            <person name="Johannesson H."/>
        </authorList>
    </citation>
    <scope>NUCLEOTIDE SEQUENCE</scope>
    <source>
        <strain evidence="6">CBS 757.83</strain>
    </source>
</reference>
<dbReference type="PANTHER" id="PTHR14344:SF3">
    <property type="entry name" value="WD REPEAT-CONTAINING PROTEIN 6"/>
    <property type="match status" value="1"/>
</dbReference>
<dbReference type="GO" id="GO:0005737">
    <property type="term" value="C:cytoplasm"/>
    <property type="evidence" value="ECO:0007669"/>
    <property type="project" value="UniProtKB-SubCell"/>
</dbReference>
<feature type="non-terminal residue" evidence="6">
    <location>
        <position position="214"/>
    </location>
</feature>
<evidence type="ECO:0000256" key="5">
    <source>
        <dbReference type="ARBA" id="ARBA00022737"/>
    </source>
</evidence>
<keyword evidence="2" id="KW-0963">Cytoplasm</keyword>
<evidence type="ECO:0000256" key="4">
    <source>
        <dbReference type="ARBA" id="ARBA00022694"/>
    </source>
</evidence>
<evidence type="ECO:0000313" key="6">
    <source>
        <dbReference type="EMBL" id="KAK4105409.1"/>
    </source>
</evidence>
<evidence type="ECO:0000313" key="7">
    <source>
        <dbReference type="Proteomes" id="UP001305647"/>
    </source>
</evidence>
<keyword evidence="5" id="KW-0677">Repeat</keyword>
<name>A0AAN6QAX0_9PEZI</name>
<dbReference type="GO" id="GO:0030488">
    <property type="term" value="P:tRNA methylation"/>
    <property type="evidence" value="ECO:0007669"/>
    <property type="project" value="TreeGrafter"/>
</dbReference>
<dbReference type="AlphaFoldDB" id="A0AAN6QAX0"/>
<dbReference type="EMBL" id="MU863625">
    <property type="protein sequence ID" value="KAK4105409.1"/>
    <property type="molecule type" value="Genomic_DNA"/>
</dbReference>
<keyword evidence="4" id="KW-0819">tRNA processing</keyword>
<organism evidence="6 7">
    <name type="scientific">Parathielavia hyrcaniae</name>
    <dbReference type="NCBI Taxonomy" id="113614"/>
    <lineage>
        <taxon>Eukaryota</taxon>
        <taxon>Fungi</taxon>
        <taxon>Dikarya</taxon>
        <taxon>Ascomycota</taxon>
        <taxon>Pezizomycotina</taxon>
        <taxon>Sordariomycetes</taxon>
        <taxon>Sordariomycetidae</taxon>
        <taxon>Sordariales</taxon>
        <taxon>Chaetomiaceae</taxon>
        <taxon>Parathielavia</taxon>
    </lineage>
</organism>
<dbReference type="InterPro" id="IPR036322">
    <property type="entry name" value="WD40_repeat_dom_sf"/>
</dbReference>
<sequence length="214" mass="22882">MAPKSPAIARLQPSYALSPITALAFYEPTPDRVLLLAGEDTWLKVYDIETSQLLGQLTIFSSQPIHGIHVSQPDAHSPSPSGILLWGGHSVALLPHSSLASLLAGQPAPQPTESRAPDWIYNGILFPQDPNPTSTSKPTGALVTAHNEILPFSLPPTAAEPPQQQEQQQHPLLFGPLTSPSRPILYSANLALLAPDTVLVAGGTVFGEIIVWKY</sequence>
<evidence type="ECO:0000256" key="1">
    <source>
        <dbReference type="ARBA" id="ARBA00004496"/>
    </source>
</evidence>
<protein>
    <submittedName>
        <fullName evidence="6">Uncharacterized protein</fullName>
    </submittedName>
</protein>
<gene>
    <name evidence="6" type="ORF">N658DRAFT_563852</name>
</gene>
<accession>A0AAN6QAX0</accession>
<reference evidence="6" key="2">
    <citation type="submission" date="2023-05" db="EMBL/GenBank/DDBJ databases">
        <authorList>
            <consortium name="Lawrence Berkeley National Laboratory"/>
            <person name="Steindorff A."/>
            <person name="Hensen N."/>
            <person name="Bonometti L."/>
            <person name="Westerberg I."/>
            <person name="Brannstrom I.O."/>
            <person name="Guillou S."/>
            <person name="Cros-Aarteil S."/>
            <person name="Calhoun S."/>
            <person name="Haridas S."/>
            <person name="Kuo A."/>
            <person name="Mondo S."/>
            <person name="Pangilinan J."/>
            <person name="Riley R."/>
            <person name="Labutti K."/>
            <person name="Andreopoulos B."/>
            <person name="Lipzen A."/>
            <person name="Chen C."/>
            <person name="Yanf M."/>
            <person name="Daum C."/>
            <person name="Ng V."/>
            <person name="Clum A."/>
            <person name="Ohm R."/>
            <person name="Martin F."/>
            <person name="Silar P."/>
            <person name="Natvig D."/>
            <person name="Lalanne C."/>
            <person name="Gautier V."/>
            <person name="Ament-Velasquez S.L."/>
            <person name="Kruys A."/>
            <person name="Hutchinson M.I."/>
            <person name="Powell A.J."/>
            <person name="Barry K."/>
            <person name="Miller A.N."/>
            <person name="Grigoriev I.V."/>
            <person name="Debuchy R."/>
            <person name="Gladieux P."/>
            <person name="Thoren M.H."/>
            <person name="Johannesson H."/>
        </authorList>
    </citation>
    <scope>NUCLEOTIDE SEQUENCE</scope>
    <source>
        <strain evidence="6">CBS 757.83</strain>
    </source>
</reference>
<keyword evidence="7" id="KW-1185">Reference proteome</keyword>
<dbReference type="PANTHER" id="PTHR14344">
    <property type="entry name" value="WD REPEAT PROTEIN"/>
    <property type="match status" value="1"/>
</dbReference>
<comment type="subcellular location">
    <subcellularLocation>
        <location evidence="1">Cytoplasm</location>
    </subcellularLocation>
</comment>
<dbReference type="InterPro" id="IPR051973">
    <property type="entry name" value="tRNA_Anticodon_Mtase-Reg"/>
</dbReference>
<dbReference type="Proteomes" id="UP001305647">
    <property type="component" value="Unassembled WGS sequence"/>
</dbReference>
<keyword evidence="3" id="KW-0853">WD repeat</keyword>
<evidence type="ECO:0000256" key="2">
    <source>
        <dbReference type="ARBA" id="ARBA00022490"/>
    </source>
</evidence>
<dbReference type="SUPFAM" id="SSF50978">
    <property type="entry name" value="WD40 repeat-like"/>
    <property type="match status" value="1"/>
</dbReference>